<keyword evidence="3" id="KW-1185">Reference proteome</keyword>
<dbReference type="PANTHER" id="PTHR12788">
    <property type="entry name" value="PROTEIN-TYROSINE SULFOTRANSFERASE 2"/>
    <property type="match status" value="1"/>
</dbReference>
<dbReference type="STRING" id="797419.SAMN05216556_1272"/>
<dbReference type="Proteomes" id="UP000184172">
    <property type="component" value="Unassembled WGS sequence"/>
</dbReference>
<reference evidence="3" key="1">
    <citation type="submission" date="2016-11" db="EMBL/GenBank/DDBJ databases">
        <authorList>
            <person name="Varghese N."/>
            <person name="Submissions S."/>
        </authorList>
    </citation>
    <scope>NUCLEOTIDE SEQUENCE [LARGE SCALE GENOMIC DNA]</scope>
    <source>
        <strain evidence="3">DSM 26349</strain>
    </source>
</reference>
<protein>
    <submittedName>
        <fullName evidence="2">Sulfotransferase domain-containing protein</fullName>
    </submittedName>
</protein>
<dbReference type="GO" id="GO:0008476">
    <property type="term" value="F:protein-tyrosine sulfotransferase activity"/>
    <property type="evidence" value="ECO:0007669"/>
    <property type="project" value="InterPro"/>
</dbReference>
<gene>
    <name evidence="2" type="ORF">SAMN04487908_12943</name>
</gene>
<dbReference type="Gene3D" id="3.40.50.300">
    <property type="entry name" value="P-loop containing nucleotide triphosphate hydrolases"/>
    <property type="match status" value="1"/>
</dbReference>
<name>A0A1M6MVU4_9FLAO</name>
<keyword evidence="1 2" id="KW-0808">Transferase</keyword>
<proteinExistence type="predicted"/>
<evidence type="ECO:0000313" key="2">
    <source>
        <dbReference type="EMBL" id="SHJ87509.1"/>
    </source>
</evidence>
<evidence type="ECO:0000256" key="1">
    <source>
        <dbReference type="ARBA" id="ARBA00022679"/>
    </source>
</evidence>
<accession>A0A1M6MVU4</accession>
<dbReference type="Pfam" id="PF13469">
    <property type="entry name" value="Sulfotransfer_3"/>
    <property type="match status" value="1"/>
</dbReference>
<dbReference type="EMBL" id="FQYV01000029">
    <property type="protein sequence ID" value="SHJ87509.1"/>
    <property type="molecule type" value="Genomic_DNA"/>
</dbReference>
<sequence length="352" mass="40962">MSLTEVNIEPTKAPIAFLVAKDRSGTTLLQTMLDSHPNICAPLESRFVLHLKNKYHSKTIWNKSLKTQFVKDLFKEQKMVLFWELDQDALIERLEKLPENTTYGEICKQVYVSSNSFHSKETAALIVDKNPIYAIMIPLLQEVFPNAKFIHLIRDFRGNVSSILNLQKGASVYKLGMNWILTNSEIEKTKQLSPNNFITLRYEDLLENPKSELERITSFFSLEFHQDMLTYNERIAKAISAYVARSPSEKVRSVREIGIAKVHKNLSKPIDNSFKDKWKEKLSKANIETLEKYCSGFAKRYGYEQTTLIVPKNEKIPKELLFERDKLRLYYKLPIWLRELKSKPSMPFISTQ</sequence>
<dbReference type="OrthoDB" id="5432096at2"/>
<organism evidence="2 3">
    <name type="scientific">Aequorivita viscosa</name>
    <dbReference type="NCBI Taxonomy" id="797419"/>
    <lineage>
        <taxon>Bacteria</taxon>
        <taxon>Pseudomonadati</taxon>
        <taxon>Bacteroidota</taxon>
        <taxon>Flavobacteriia</taxon>
        <taxon>Flavobacteriales</taxon>
        <taxon>Flavobacteriaceae</taxon>
        <taxon>Aequorivita</taxon>
    </lineage>
</organism>
<dbReference type="SUPFAM" id="SSF52540">
    <property type="entry name" value="P-loop containing nucleoside triphosphate hydrolases"/>
    <property type="match status" value="1"/>
</dbReference>
<dbReference type="RefSeq" id="WP_073221237.1">
    <property type="nucleotide sequence ID" value="NZ_FNNS01000027.1"/>
</dbReference>
<dbReference type="AlphaFoldDB" id="A0A1M6MVU4"/>
<dbReference type="InterPro" id="IPR027417">
    <property type="entry name" value="P-loop_NTPase"/>
</dbReference>
<evidence type="ECO:0000313" key="3">
    <source>
        <dbReference type="Proteomes" id="UP000184172"/>
    </source>
</evidence>
<dbReference type="InterPro" id="IPR026634">
    <property type="entry name" value="TPST-like"/>
</dbReference>
<dbReference type="PANTHER" id="PTHR12788:SF10">
    <property type="entry name" value="PROTEIN-TYROSINE SULFOTRANSFERASE"/>
    <property type="match status" value="1"/>
</dbReference>